<keyword evidence="3" id="KW-1185">Reference proteome</keyword>
<organism evidence="2 3">
    <name type="scientific">Helicobacter didelphidarum</name>
    <dbReference type="NCBI Taxonomy" id="2040648"/>
    <lineage>
        <taxon>Bacteria</taxon>
        <taxon>Pseudomonadati</taxon>
        <taxon>Campylobacterota</taxon>
        <taxon>Epsilonproteobacteria</taxon>
        <taxon>Campylobacterales</taxon>
        <taxon>Helicobacteraceae</taxon>
        <taxon>Helicobacter</taxon>
    </lineage>
</organism>
<dbReference type="AlphaFoldDB" id="A0A3D8ILB6"/>
<dbReference type="Proteomes" id="UP000256379">
    <property type="component" value="Unassembled WGS sequence"/>
</dbReference>
<evidence type="ECO:0000256" key="1">
    <source>
        <dbReference type="SAM" id="Phobius"/>
    </source>
</evidence>
<name>A0A3D8ILB6_9HELI</name>
<dbReference type="EMBL" id="NXLQ01000010">
    <property type="protein sequence ID" value="RDU65810.1"/>
    <property type="molecule type" value="Genomic_DNA"/>
</dbReference>
<feature type="transmembrane region" description="Helical" evidence="1">
    <location>
        <begin position="26"/>
        <end position="43"/>
    </location>
</feature>
<accession>A0A3D8ILB6</accession>
<comment type="caution">
    <text evidence="2">The sequence shown here is derived from an EMBL/GenBank/DDBJ whole genome shotgun (WGS) entry which is preliminary data.</text>
</comment>
<evidence type="ECO:0000313" key="2">
    <source>
        <dbReference type="EMBL" id="RDU65810.1"/>
    </source>
</evidence>
<keyword evidence="1" id="KW-0812">Transmembrane</keyword>
<gene>
    <name evidence="2" type="ORF">CQA53_05820</name>
</gene>
<keyword evidence="1" id="KW-1133">Transmembrane helix</keyword>
<keyword evidence="1" id="KW-0472">Membrane</keyword>
<reference evidence="2 3" key="1">
    <citation type="submission" date="2018-04" db="EMBL/GenBank/DDBJ databases">
        <title>Novel Campyloabacter and Helicobacter Species and Strains.</title>
        <authorList>
            <person name="Mannion A.J."/>
            <person name="Shen Z."/>
            <person name="Fox J.G."/>
        </authorList>
    </citation>
    <scope>NUCLEOTIDE SEQUENCE [LARGE SCALE GENOMIC DNA]</scope>
    <source>
        <strain evidence="2 3">MIT 17-337</strain>
    </source>
</reference>
<evidence type="ECO:0000313" key="3">
    <source>
        <dbReference type="Proteomes" id="UP000256379"/>
    </source>
</evidence>
<protein>
    <submittedName>
        <fullName evidence="2">Uncharacterized protein</fullName>
    </submittedName>
</protein>
<sequence>MKHFTLKTLSNFKSLLIFFLETTLEYIIHGIIISCCISSFYNINALENDMRDSALEHFYS</sequence>
<proteinExistence type="predicted"/>